<proteinExistence type="predicted"/>
<feature type="region of interest" description="Disordered" evidence="1">
    <location>
        <begin position="330"/>
        <end position="355"/>
    </location>
</feature>
<accession>A0A9P9DFT3</accession>
<dbReference type="Proteomes" id="UP000717696">
    <property type="component" value="Unassembled WGS sequence"/>
</dbReference>
<dbReference type="AlphaFoldDB" id="A0A9P9DFT3"/>
<protein>
    <submittedName>
        <fullName evidence="2">Uncharacterized protein</fullName>
    </submittedName>
</protein>
<evidence type="ECO:0000256" key="1">
    <source>
        <dbReference type="SAM" id="MobiDB-lite"/>
    </source>
</evidence>
<gene>
    <name evidence="2" type="ORF">B0J13DRAFT_532960</name>
</gene>
<feature type="compositionally biased region" description="Polar residues" evidence="1">
    <location>
        <begin position="335"/>
        <end position="355"/>
    </location>
</feature>
<sequence>MLGYQTDFTNVPHWSFLNLTALYWAVFRRWKHLRRQAGAEAEEEEPPETVQLREGGRTLLCLDAYAYRGRVLRDMCLYDYMSMVTLVRSRGRDEDENHISLEGPSPEHHGWFQKLRRPHEYAVPIFQGFISDDHRDEHPVYFRRNSVLHLALFVPWERFLSNTHGDIADIWLGYEASLCRRLLFHVSNISVLSKSAEDARKDARLWASRSEGDDTVDVDFPLDEGDDGEERATIAEHHQNFAALLRTLHNAVRDSDATRGSPVLVNFIRDLREETSASEDRSFIQRPEGFYQQIRRTQDAPLCQFQTLSAENVQAAAKAQEMLHLRMLDEIETGPQDSPTASKSRPSRTGSSNAR</sequence>
<reference evidence="2" key="1">
    <citation type="journal article" date="2021" name="Nat. Commun.">
        <title>Genetic determinants of endophytism in the Arabidopsis root mycobiome.</title>
        <authorList>
            <person name="Mesny F."/>
            <person name="Miyauchi S."/>
            <person name="Thiergart T."/>
            <person name="Pickel B."/>
            <person name="Atanasova L."/>
            <person name="Karlsson M."/>
            <person name="Huettel B."/>
            <person name="Barry K.W."/>
            <person name="Haridas S."/>
            <person name="Chen C."/>
            <person name="Bauer D."/>
            <person name="Andreopoulos W."/>
            <person name="Pangilinan J."/>
            <person name="LaButti K."/>
            <person name="Riley R."/>
            <person name="Lipzen A."/>
            <person name="Clum A."/>
            <person name="Drula E."/>
            <person name="Henrissat B."/>
            <person name="Kohler A."/>
            <person name="Grigoriev I.V."/>
            <person name="Martin F.M."/>
            <person name="Hacquard S."/>
        </authorList>
    </citation>
    <scope>NUCLEOTIDE SEQUENCE</scope>
    <source>
        <strain evidence="2">MPI-CAGE-AT-0021</strain>
    </source>
</reference>
<comment type="caution">
    <text evidence="2">The sequence shown here is derived from an EMBL/GenBank/DDBJ whole genome shotgun (WGS) entry which is preliminary data.</text>
</comment>
<name>A0A9P9DFT3_9HYPO</name>
<keyword evidence="3" id="KW-1185">Reference proteome</keyword>
<dbReference type="EMBL" id="JAGMUU010000033">
    <property type="protein sequence ID" value="KAH7118139.1"/>
    <property type="molecule type" value="Genomic_DNA"/>
</dbReference>
<evidence type="ECO:0000313" key="2">
    <source>
        <dbReference type="EMBL" id="KAH7118139.1"/>
    </source>
</evidence>
<organism evidence="2 3">
    <name type="scientific">Dactylonectria estremocensis</name>
    <dbReference type="NCBI Taxonomy" id="1079267"/>
    <lineage>
        <taxon>Eukaryota</taxon>
        <taxon>Fungi</taxon>
        <taxon>Dikarya</taxon>
        <taxon>Ascomycota</taxon>
        <taxon>Pezizomycotina</taxon>
        <taxon>Sordariomycetes</taxon>
        <taxon>Hypocreomycetidae</taxon>
        <taxon>Hypocreales</taxon>
        <taxon>Nectriaceae</taxon>
        <taxon>Dactylonectria</taxon>
    </lineage>
</organism>
<evidence type="ECO:0000313" key="3">
    <source>
        <dbReference type="Proteomes" id="UP000717696"/>
    </source>
</evidence>
<dbReference type="OrthoDB" id="5056722at2759"/>